<evidence type="ECO:0000259" key="3">
    <source>
        <dbReference type="PROSITE" id="PS50137"/>
    </source>
</evidence>
<organism evidence="4 5">
    <name type="scientific">Leucocoprinus leucothites</name>
    <dbReference type="NCBI Taxonomy" id="201217"/>
    <lineage>
        <taxon>Eukaryota</taxon>
        <taxon>Fungi</taxon>
        <taxon>Dikarya</taxon>
        <taxon>Basidiomycota</taxon>
        <taxon>Agaricomycotina</taxon>
        <taxon>Agaricomycetes</taxon>
        <taxon>Agaricomycetidae</taxon>
        <taxon>Agaricales</taxon>
        <taxon>Agaricineae</taxon>
        <taxon>Agaricaceae</taxon>
        <taxon>Leucocoprinus</taxon>
    </lineage>
</organism>
<dbReference type="CDD" id="cd10845">
    <property type="entry name" value="DSRM_RNAse_III_family"/>
    <property type="match status" value="1"/>
</dbReference>
<dbReference type="EMBL" id="JAACJO010000011">
    <property type="protein sequence ID" value="KAF5352669.1"/>
    <property type="molecule type" value="Genomic_DNA"/>
</dbReference>
<dbReference type="Proteomes" id="UP000559027">
    <property type="component" value="Unassembled WGS sequence"/>
</dbReference>
<gene>
    <name evidence="4" type="ORF">D9756_005831</name>
</gene>
<accession>A0A8H5D2V9</accession>
<name>A0A8H5D2V9_9AGAR</name>
<dbReference type="AlphaFoldDB" id="A0A8H5D2V9"/>
<dbReference type="SMART" id="SM00358">
    <property type="entry name" value="DSRM"/>
    <property type="match status" value="1"/>
</dbReference>
<evidence type="ECO:0000313" key="4">
    <source>
        <dbReference type="EMBL" id="KAF5352669.1"/>
    </source>
</evidence>
<evidence type="ECO:0000313" key="5">
    <source>
        <dbReference type="Proteomes" id="UP000559027"/>
    </source>
</evidence>
<comment type="caution">
    <text evidence="4">The sequence shown here is derived from an EMBL/GenBank/DDBJ whole genome shotgun (WGS) entry which is preliminary data.</text>
</comment>
<dbReference type="Gene3D" id="3.30.160.20">
    <property type="match status" value="1"/>
</dbReference>
<feature type="domain" description="DRBM" evidence="3">
    <location>
        <begin position="22"/>
        <end position="91"/>
    </location>
</feature>
<dbReference type="InterPro" id="IPR014720">
    <property type="entry name" value="dsRBD_dom"/>
</dbReference>
<dbReference type="GO" id="GO:0003723">
    <property type="term" value="F:RNA binding"/>
    <property type="evidence" value="ECO:0007669"/>
    <property type="project" value="UniProtKB-UniRule"/>
</dbReference>
<feature type="region of interest" description="Disordered" evidence="2">
    <location>
        <begin position="66"/>
        <end position="93"/>
    </location>
</feature>
<protein>
    <recommendedName>
        <fullName evidence="3">DRBM domain-containing protein</fullName>
    </recommendedName>
</protein>
<evidence type="ECO:0000256" key="1">
    <source>
        <dbReference type="PROSITE-ProRule" id="PRU00266"/>
    </source>
</evidence>
<keyword evidence="1" id="KW-0694">RNA-binding</keyword>
<reference evidence="4 5" key="1">
    <citation type="journal article" date="2020" name="ISME J.">
        <title>Uncovering the hidden diversity of litter-decomposition mechanisms in mushroom-forming fungi.</title>
        <authorList>
            <person name="Floudas D."/>
            <person name="Bentzer J."/>
            <person name="Ahren D."/>
            <person name="Johansson T."/>
            <person name="Persson P."/>
            <person name="Tunlid A."/>
        </authorList>
    </citation>
    <scope>NUCLEOTIDE SEQUENCE [LARGE SCALE GENOMIC DNA]</scope>
    <source>
        <strain evidence="4 5">CBS 146.42</strain>
    </source>
</reference>
<sequence>MCMPPTSIRQYQYTDSPPNLVAYVTKLHNRFAKRGEANDITYSDSWEGPEHSPTWTSECKIKGEVKGVGKGPNKQQAKEEAAGKAFQNLGYTD</sequence>
<dbReference type="Pfam" id="PF00035">
    <property type="entry name" value="dsrm"/>
    <property type="match status" value="1"/>
</dbReference>
<proteinExistence type="predicted"/>
<dbReference type="SUPFAM" id="SSF54768">
    <property type="entry name" value="dsRNA-binding domain-like"/>
    <property type="match status" value="1"/>
</dbReference>
<keyword evidence="5" id="KW-1185">Reference proteome</keyword>
<evidence type="ECO:0000256" key="2">
    <source>
        <dbReference type="SAM" id="MobiDB-lite"/>
    </source>
</evidence>
<dbReference type="PROSITE" id="PS50137">
    <property type="entry name" value="DS_RBD"/>
    <property type="match status" value="1"/>
</dbReference>